<dbReference type="InterPro" id="IPR035918">
    <property type="entry name" value="CytB_endotoxin-like_sf"/>
</dbReference>
<name>A0A0K6G6H9_9AGAM</name>
<dbReference type="Proteomes" id="UP000044841">
    <property type="component" value="Unassembled WGS sequence"/>
</dbReference>
<proteinExistence type="predicted"/>
<organism evidence="1 2">
    <name type="scientific">Rhizoctonia solani</name>
    <dbReference type="NCBI Taxonomy" id="456999"/>
    <lineage>
        <taxon>Eukaryota</taxon>
        <taxon>Fungi</taxon>
        <taxon>Dikarya</taxon>
        <taxon>Basidiomycota</taxon>
        <taxon>Agaricomycotina</taxon>
        <taxon>Agaricomycetes</taxon>
        <taxon>Cantharellales</taxon>
        <taxon>Ceratobasidiaceae</taxon>
        <taxon>Rhizoctonia</taxon>
    </lineage>
</organism>
<dbReference type="EMBL" id="CYGV01001423">
    <property type="protein sequence ID" value="CUA74232.1"/>
    <property type="molecule type" value="Genomic_DNA"/>
</dbReference>
<dbReference type="Gene3D" id="3.40.198.10">
    <property type="entry name" value="Delta-endotoxin CytB-like"/>
    <property type="match status" value="1"/>
</dbReference>
<protein>
    <submittedName>
        <fullName evidence="1">Uncharacterized protein</fullName>
    </submittedName>
</protein>
<gene>
    <name evidence="1" type="ORF">RSOLAG22IIIB_05461</name>
</gene>
<keyword evidence="2" id="KW-1185">Reference proteome</keyword>
<accession>A0A0K6G6H9</accession>
<dbReference type="AlphaFoldDB" id="A0A0K6G6H9"/>
<reference evidence="1 2" key="1">
    <citation type="submission" date="2015-07" db="EMBL/GenBank/DDBJ databases">
        <authorList>
            <person name="Noorani M."/>
        </authorList>
    </citation>
    <scope>NUCLEOTIDE SEQUENCE [LARGE SCALE GENOMIC DNA]</scope>
    <source>
        <strain evidence="1">BBA 69670</strain>
    </source>
</reference>
<evidence type="ECO:0000313" key="1">
    <source>
        <dbReference type="EMBL" id="CUA74232.1"/>
    </source>
</evidence>
<dbReference type="SUPFAM" id="SSF55676">
    <property type="entry name" value="CytB endotoxin-like"/>
    <property type="match status" value="1"/>
</dbReference>
<evidence type="ECO:0000313" key="2">
    <source>
        <dbReference type="Proteomes" id="UP000044841"/>
    </source>
</evidence>
<sequence>MSVSQPLLHPLRYFNTISTLSQDYKEAAGHLVSFFSPHVNELSTGVKQLNWTSLKNSVDAYPGVEIVIEGYSAPGASATTFKDLPYCSTAAIRDPLSVPIPSNFSSILSTALSDLKYAKQAGWADFKHCDSPTQYDWEYRLLTMIPNPSVSDDFIASLATIQFDSQTIADESQWYETNQLYSTNITMNPTTMKLVVNKGFKVSTPDDSES</sequence>